<dbReference type="Proteomes" id="UP001295469">
    <property type="component" value="Chromosome C09"/>
</dbReference>
<dbReference type="AlphaFoldDB" id="A0A816J6Z9"/>
<accession>A0A816J6Z9</accession>
<protein>
    <submittedName>
        <fullName evidence="1">(rape) hypothetical protein</fullName>
    </submittedName>
</protein>
<evidence type="ECO:0000313" key="1">
    <source>
        <dbReference type="EMBL" id="CAF1782728.1"/>
    </source>
</evidence>
<gene>
    <name evidence="1" type="ORF">DARMORV10_C09P60940.1</name>
</gene>
<dbReference type="EMBL" id="HG994373">
    <property type="protein sequence ID" value="CAF1782728.1"/>
    <property type="molecule type" value="Genomic_DNA"/>
</dbReference>
<organism evidence="1">
    <name type="scientific">Brassica napus</name>
    <name type="common">Rape</name>
    <dbReference type="NCBI Taxonomy" id="3708"/>
    <lineage>
        <taxon>Eukaryota</taxon>
        <taxon>Viridiplantae</taxon>
        <taxon>Streptophyta</taxon>
        <taxon>Embryophyta</taxon>
        <taxon>Tracheophyta</taxon>
        <taxon>Spermatophyta</taxon>
        <taxon>Magnoliopsida</taxon>
        <taxon>eudicotyledons</taxon>
        <taxon>Gunneridae</taxon>
        <taxon>Pentapetalae</taxon>
        <taxon>rosids</taxon>
        <taxon>malvids</taxon>
        <taxon>Brassicales</taxon>
        <taxon>Brassicaceae</taxon>
        <taxon>Brassiceae</taxon>
        <taxon>Brassica</taxon>
    </lineage>
</organism>
<name>A0A816J6Z9_BRANA</name>
<sequence>MEMCKVMRSHGKRVEGIIHGGVGHAFHILDKSSVSRDRIHDMMYRLRNFIHP</sequence>
<proteinExistence type="predicted"/>
<reference evidence="1" key="1">
    <citation type="submission" date="2021-01" db="EMBL/GenBank/DDBJ databases">
        <authorList>
            <consortium name="Genoscope - CEA"/>
            <person name="William W."/>
        </authorList>
    </citation>
    <scope>NUCLEOTIDE SEQUENCE</scope>
</reference>